<dbReference type="GO" id="GO:0016020">
    <property type="term" value="C:membrane"/>
    <property type="evidence" value="ECO:0007669"/>
    <property type="project" value="UniProtKB-SubCell"/>
</dbReference>
<evidence type="ECO:0000256" key="3">
    <source>
        <dbReference type="ARBA" id="ARBA00022989"/>
    </source>
</evidence>
<dbReference type="Proteomes" id="UP000215902">
    <property type="component" value="Unassembled WGS sequence"/>
</dbReference>
<dbReference type="PANTHER" id="PTHR16002:SF4">
    <property type="entry name" value="TMEM248_TMEM219 DOMAIN-CONTAINING PROTEIN"/>
    <property type="match status" value="1"/>
</dbReference>
<feature type="non-terminal residue" evidence="7">
    <location>
        <position position="1"/>
    </location>
</feature>
<dbReference type="PANTHER" id="PTHR16002">
    <property type="entry name" value="TRANSMEMBRANE PROTEIN 248-LIKE"/>
    <property type="match status" value="1"/>
</dbReference>
<feature type="transmembrane region" description="Helical" evidence="5">
    <location>
        <begin position="279"/>
        <end position="298"/>
    </location>
</feature>
<dbReference type="InterPro" id="IPR039587">
    <property type="entry name" value="TMEM248/TMEM219_dom"/>
</dbReference>
<keyword evidence="3 5" id="KW-1133">Transmembrane helix</keyword>
<dbReference type="AlphaFoldDB" id="A0A267H1W8"/>
<accession>A0A267H1W8</accession>
<evidence type="ECO:0000259" key="6">
    <source>
        <dbReference type="Pfam" id="PF14940"/>
    </source>
</evidence>
<dbReference type="EMBL" id="NIVC01000059">
    <property type="protein sequence ID" value="PAA92263.1"/>
    <property type="molecule type" value="Genomic_DNA"/>
</dbReference>
<comment type="subcellular location">
    <subcellularLocation>
        <location evidence="1">Membrane</location>
    </subcellularLocation>
</comment>
<keyword evidence="8" id="KW-1185">Reference proteome</keyword>
<evidence type="ECO:0000313" key="8">
    <source>
        <dbReference type="Proteomes" id="UP000215902"/>
    </source>
</evidence>
<sequence>DWQSTSLHPWLAIMIFFCCSKGANNLRNFFHSRPPLVIFLFNLIIFAAALLFLSYWIQYNDMQNPDATKDWNRFLERFASMEICLTGNKSYPFIRRLSAFTIDGDSAIDLPQPVAHAQPRLKLHRMLLGVELDDKQRHTLSNYSILVGAISGRLLGLRDRSTAYQVINITAVIPQLPKKRDKICVEMVGPESIFPRTKPPRQCGSPSFDLSRRLLSSGDPAPSLRMSYMYIFKTVYWSSLFFCSSGQPRLKLKYSHNPRLTEMLSTEEKYVAEENLSHTAYAISVLIACFLIYAATFGSHSRNSGLSSAATGGTGGSPMYRSLSLSTDPDNESASLRVRNSLSLSAETSDVFLTQQQQQQQQQHHQEQKEQHDLLLMESMDARKINSA</sequence>
<comment type="caution">
    <text evidence="7">The sequence shown here is derived from an EMBL/GenBank/DDBJ whole genome shotgun (WGS) entry which is preliminary data.</text>
</comment>
<evidence type="ECO:0000256" key="2">
    <source>
        <dbReference type="ARBA" id="ARBA00022692"/>
    </source>
</evidence>
<dbReference type="Pfam" id="PF14940">
    <property type="entry name" value="TMEM219"/>
    <property type="match status" value="1"/>
</dbReference>
<dbReference type="STRING" id="282301.A0A267H1W8"/>
<evidence type="ECO:0000256" key="5">
    <source>
        <dbReference type="SAM" id="Phobius"/>
    </source>
</evidence>
<dbReference type="InterPro" id="IPR039493">
    <property type="entry name" value="TMEM248/TMEM219"/>
</dbReference>
<evidence type="ECO:0000256" key="4">
    <source>
        <dbReference type="ARBA" id="ARBA00023136"/>
    </source>
</evidence>
<proteinExistence type="predicted"/>
<keyword evidence="2 5" id="KW-0812">Transmembrane</keyword>
<evidence type="ECO:0000256" key="1">
    <source>
        <dbReference type="ARBA" id="ARBA00004370"/>
    </source>
</evidence>
<feature type="transmembrane region" description="Helical" evidence="5">
    <location>
        <begin position="36"/>
        <end position="57"/>
    </location>
</feature>
<feature type="domain" description="TMEM248/TMEM219" evidence="6">
    <location>
        <begin position="26"/>
        <end position="203"/>
    </location>
</feature>
<protein>
    <recommendedName>
        <fullName evidence="6">TMEM248/TMEM219 domain-containing protein</fullName>
    </recommendedName>
</protein>
<evidence type="ECO:0000313" key="7">
    <source>
        <dbReference type="EMBL" id="PAA92263.1"/>
    </source>
</evidence>
<gene>
    <name evidence="7" type="ORF">BOX15_Mlig006171g2</name>
</gene>
<keyword evidence="4 5" id="KW-0472">Membrane</keyword>
<organism evidence="7 8">
    <name type="scientific">Macrostomum lignano</name>
    <dbReference type="NCBI Taxonomy" id="282301"/>
    <lineage>
        <taxon>Eukaryota</taxon>
        <taxon>Metazoa</taxon>
        <taxon>Spiralia</taxon>
        <taxon>Lophotrochozoa</taxon>
        <taxon>Platyhelminthes</taxon>
        <taxon>Rhabditophora</taxon>
        <taxon>Macrostomorpha</taxon>
        <taxon>Macrostomida</taxon>
        <taxon>Macrostomidae</taxon>
        <taxon>Macrostomum</taxon>
    </lineage>
</organism>
<name>A0A267H1W8_9PLAT</name>
<reference evidence="7 8" key="1">
    <citation type="submission" date="2017-06" db="EMBL/GenBank/DDBJ databases">
        <title>A platform for efficient transgenesis in Macrostomum lignano, a flatworm model organism for stem cell research.</title>
        <authorList>
            <person name="Berezikov E."/>
        </authorList>
    </citation>
    <scope>NUCLEOTIDE SEQUENCE [LARGE SCALE GENOMIC DNA]</scope>
    <source>
        <strain evidence="7">DV1</strain>
        <tissue evidence="7">Whole organism</tissue>
    </source>
</reference>
<dbReference type="OrthoDB" id="6329605at2759"/>